<evidence type="ECO:0000313" key="5">
    <source>
        <dbReference type="RefSeq" id="XP_021815435.1"/>
    </source>
</evidence>
<evidence type="ECO:0000256" key="1">
    <source>
        <dbReference type="ARBA" id="ARBA00022737"/>
    </source>
</evidence>
<dbReference type="SMART" id="SM00185">
    <property type="entry name" value="ARM"/>
    <property type="match status" value="4"/>
</dbReference>
<evidence type="ECO:0000313" key="4">
    <source>
        <dbReference type="Proteomes" id="UP000515124"/>
    </source>
</evidence>
<dbReference type="KEGG" id="pavi:110757972"/>
<proteinExistence type="predicted"/>
<keyword evidence="4" id="KW-1185">Reference proteome</keyword>
<sequence>MPKLIYISTRNETVSGFFTEKHKTRPEMVKQILGRLIQLTDQFTKALDRAVVTSRDHSFIPHQLKSKSEELAGLLRQLSCSNLGTYDRPARAIINQIEETLDGCLFRLLKHPKCIIVKIIKKRFSTFIPVTCFLEILAHLDASIGNVSWLIGLWRAEPPDEDLRQPPMVLKEPVLWRVWEEIAILHHPVVSVQARSSAAASLGQLARDNERYMKLIIREGGVEALLKLMEEGPMEGQENAARTLGWLGRSCEIVEHLHADVCKVFAKILREGSLKVQVAVAEVVSMLSYQHPELQDVFAQHDVVRLLIGHLAFETVEVHSSKTHSNDNDNDNAKANEDPATREKMKAMAAKALWRLAEGNSAICRSLAESTSLYSFGVLLEKGSANAQRYSVLALMVIMKVAEEDADLRRCAFSPNSPTWKYIADQLLLKITENVENSDFQVFCIKAIGNLAKTFGSRETRMINRLVQLLNGSKFDVTEEACIALTKFACTDNYFHIDHSNAIIGAGGVKHLIQILYDKKAEYALVLICYIALHVPDSEELAQAEVLAALTRASQLSYMTKYEEVDRLLCNIPVRVPEMEELARAGVLPMLEWETEQSYMSKDGTMLTLLQEAKSRLNLHQSKASRGVH</sequence>
<organism evidence="4 5">
    <name type="scientific">Prunus avium</name>
    <name type="common">Cherry</name>
    <name type="synonym">Cerasus avium</name>
    <dbReference type="NCBI Taxonomy" id="42229"/>
    <lineage>
        <taxon>Eukaryota</taxon>
        <taxon>Viridiplantae</taxon>
        <taxon>Streptophyta</taxon>
        <taxon>Embryophyta</taxon>
        <taxon>Tracheophyta</taxon>
        <taxon>Spermatophyta</taxon>
        <taxon>Magnoliopsida</taxon>
        <taxon>eudicotyledons</taxon>
        <taxon>Gunneridae</taxon>
        <taxon>Pentapetalae</taxon>
        <taxon>rosids</taxon>
        <taxon>fabids</taxon>
        <taxon>Rosales</taxon>
        <taxon>Rosaceae</taxon>
        <taxon>Amygdaloideae</taxon>
        <taxon>Amygdaleae</taxon>
        <taxon>Prunus</taxon>
    </lineage>
</organism>
<dbReference type="SUPFAM" id="SSF48371">
    <property type="entry name" value="ARM repeat"/>
    <property type="match status" value="1"/>
</dbReference>
<dbReference type="InterPro" id="IPR011989">
    <property type="entry name" value="ARM-like"/>
</dbReference>
<dbReference type="Pfam" id="PF25055">
    <property type="entry name" value="DUF7792"/>
    <property type="match status" value="1"/>
</dbReference>
<dbReference type="PANTHER" id="PTHR46168:SF9">
    <property type="entry name" value="ARMADILLO REPEAT ONLY 2"/>
    <property type="match status" value="1"/>
</dbReference>
<gene>
    <name evidence="5" type="primary">LOC110757972</name>
</gene>
<feature type="domain" description="DUF7792" evidence="3">
    <location>
        <begin position="30"/>
        <end position="152"/>
    </location>
</feature>
<feature type="region of interest" description="Disordered" evidence="2">
    <location>
        <begin position="319"/>
        <end position="340"/>
    </location>
</feature>
<keyword evidence="1" id="KW-0677">Repeat</keyword>
<name>A0A6P5SEU6_PRUAV</name>
<accession>A0A6P5SEU6</accession>
<evidence type="ECO:0000256" key="2">
    <source>
        <dbReference type="SAM" id="MobiDB-lite"/>
    </source>
</evidence>
<dbReference type="PANTHER" id="PTHR46168">
    <property type="entry name" value="ARMADILLO REPEAT ONLY 4"/>
    <property type="match status" value="1"/>
</dbReference>
<dbReference type="InterPro" id="IPR056694">
    <property type="entry name" value="DUF7792"/>
</dbReference>
<dbReference type="InterPro" id="IPR016024">
    <property type="entry name" value="ARM-type_fold"/>
</dbReference>
<dbReference type="Gene3D" id="1.25.10.10">
    <property type="entry name" value="Leucine-rich Repeat Variant"/>
    <property type="match status" value="2"/>
</dbReference>
<dbReference type="GeneID" id="110757972"/>
<dbReference type="AlphaFoldDB" id="A0A6P5SEU6"/>
<reference evidence="5" key="1">
    <citation type="submission" date="2025-08" db="UniProtKB">
        <authorList>
            <consortium name="RefSeq"/>
        </authorList>
    </citation>
    <scope>IDENTIFICATION</scope>
</reference>
<dbReference type="RefSeq" id="XP_021815435.1">
    <property type="nucleotide sequence ID" value="XM_021959743.1"/>
</dbReference>
<protein>
    <submittedName>
        <fullName evidence="5">Uncharacterized protein LOC110757972</fullName>
    </submittedName>
</protein>
<dbReference type="InterPro" id="IPR000225">
    <property type="entry name" value="Armadillo"/>
</dbReference>
<dbReference type="Proteomes" id="UP000515124">
    <property type="component" value="Unplaced"/>
</dbReference>
<evidence type="ECO:0000259" key="3">
    <source>
        <dbReference type="Pfam" id="PF25055"/>
    </source>
</evidence>